<evidence type="ECO:0000313" key="16">
    <source>
        <dbReference type="EMBL" id="KAF6204980.1"/>
    </source>
</evidence>
<protein>
    <recommendedName>
        <fullName evidence="6">Pyridoxal kinase</fullName>
        <ecNumber evidence="5">2.7.1.35</ecNumber>
    </recommendedName>
    <alternativeName>
        <fullName evidence="11">Pyridoxine kinase</fullName>
    </alternativeName>
</protein>
<dbReference type="Pfam" id="PF08543">
    <property type="entry name" value="Phos_pyr_kin"/>
    <property type="match status" value="1"/>
</dbReference>
<keyword evidence="17" id="KW-1185">Reference proteome</keyword>
<proteinExistence type="inferred from homology"/>
<gene>
    <name evidence="16" type="ORF">GE061_019147</name>
</gene>
<dbReference type="EC" id="2.7.1.35" evidence="5"/>
<dbReference type="AlphaFoldDB" id="A0A8S9X7A3"/>
<evidence type="ECO:0000259" key="15">
    <source>
        <dbReference type="Pfam" id="PF08543"/>
    </source>
</evidence>
<comment type="pathway">
    <text evidence="2">Cofactor metabolism; pyridoxal 5'-phosphate salvage; pyridoxine 5'-phosphate from pyridoxine: step 1/1.</text>
</comment>
<comment type="pathway">
    <text evidence="3">Cofactor metabolism; pyridoxal 5'-phosphate salvage; pyridoxal 5'-phosphate from pyridoxal: step 1/1.</text>
</comment>
<evidence type="ECO:0000256" key="8">
    <source>
        <dbReference type="ARBA" id="ARBA00022741"/>
    </source>
</evidence>
<organism evidence="16 17">
    <name type="scientific">Apolygus lucorum</name>
    <name type="common">Small green plant bug</name>
    <name type="synonym">Lygocoris lucorum</name>
    <dbReference type="NCBI Taxonomy" id="248454"/>
    <lineage>
        <taxon>Eukaryota</taxon>
        <taxon>Metazoa</taxon>
        <taxon>Ecdysozoa</taxon>
        <taxon>Arthropoda</taxon>
        <taxon>Hexapoda</taxon>
        <taxon>Insecta</taxon>
        <taxon>Pterygota</taxon>
        <taxon>Neoptera</taxon>
        <taxon>Paraneoptera</taxon>
        <taxon>Hemiptera</taxon>
        <taxon>Heteroptera</taxon>
        <taxon>Panheteroptera</taxon>
        <taxon>Cimicomorpha</taxon>
        <taxon>Miridae</taxon>
        <taxon>Mirini</taxon>
        <taxon>Apolygus</taxon>
    </lineage>
</organism>
<dbReference type="GO" id="GO:0005524">
    <property type="term" value="F:ATP binding"/>
    <property type="evidence" value="ECO:0007669"/>
    <property type="project" value="UniProtKB-KW"/>
</dbReference>
<dbReference type="InterPro" id="IPR004625">
    <property type="entry name" value="PyrdxlKinase"/>
</dbReference>
<comment type="pathway">
    <text evidence="1">Cofactor metabolism; pyridoxal 5'-phosphate salvage; pyridoxamine 5'-phosphate from pyridoxamine: step 1/1.</text>
</comment>
<dbReference type="NCBIfam" id="TIGR00687">
    <property type="entry name" value="pyridox_kin"/>
    <property type="match status" value="1"/>
</dbReference>
<evidence type="ECO:0000256" key="10">
    <source>
        <dbReference type="ARBA" id="ARBA00022840"/>
    </source>
</evidence>
<feature type="domain" description="Pyridoxamine kinase/Phosphomethylpyrimidine kinase" evidence="15">
    <location>
        <begin position="106"/>
        <end position="284"/>
    </location>
</feature>
<dbReference type="PANTHER" id="PTHR10534:SF2">
    <property type="entry name" value="PYRIDOXAL KINASE"/>
    <property type="match status" value="1"/>
</dbReference>
<evidence type="ECO:0000256" key="2">
    <source>
        <dbReference type="ARBA" id="ARBA00004835"/>
    </source>
</evidence>
<evidence type="ECO:0000256" key="1">
    <source>
        <dbReference type="ARBA" id="ARBA00004750"/>
    </source>
</evidence>
<dbReference type="GO" id="GO:0005829">
    <property type="term" value="C:cytosol"/>
    <property type="evidence" value="ECO:0007669"/>
    <property type="project" value="TreeGrafter"/>
</dbReference>
<comment type="caution">
    <text evidence="16">The sequence shown here is derived from an EMBL/GenBank/DDBJ whole genome shotgun (WGS) entry which is preliminary data.</text>
</comment>
<dbReference type="PANTHER" id="PTHR10534">
    <property type="entry name" value="PYRIDOXAL KINASE"/>
    <property type="match status" value="1"/>
</dbReference>
<evidence type="ECO:0000256" key="7">
    <source>
        <dbReference type="ARBA" id="ARBA00022679"/>
    </source>
</evidence>
<evidence type="ECO:0000256" key="5">
    <source>
        <dbReference type="ARBA" id="ARBA00012104"/>
    </source>
</evidence>
<name>A0A8S9X7A3_APOLU</name>
<keyword evidence="7" id="KW-0808">Transferase</keyword>
<evidence type="ECO:0000256" key="14">
    <source>
        <dbReference type="ARBA" id="ARBA00048524"/>
    </source>
</evidence>
<dbReference type="Gene3D" id="3.40.1190.20">
    <property type="match status" value="1"/>
</dbReference>
<comment type="catalytic activity">
    <reaction evidence="13">
        <text>pyridoxal + ATP = pyridoxal 5'-phosphate + ADP + H(+)</text>
        <dbReference type="Rhea" id="RHEA:10224"/>
        <dbReference type="ChEBI" id="CHEBI:15378"/>
        <dbReference type="ChEBI" id="CHEBI:17310"/>
        <dbReference type="ChEBI" id="CHEBI:30616"/>
        <dbReference type="ChEBI" id="CHEBI:456216"/>
        <dbReference type="ChEBI" id="CHEBI:597326"/>
        <dbReference type="EC" id="2.7.1.35"/>
    </reaction>
    <physiologicalReaction direction="left-to-right" evidence="13">
        <dbReference type="Rhea" id="RHEA:10225"/>
    </physiologicalReaction>
</comment>
<evidence type="ECO:0000256" key="13">
    <source>
        <dbReference type="ARBA" id="ARBA00047377"/>
    </source>
</evidence>
<evidence type="ECO:0000256" key="6">
    <source>
        <dbReference type="ARBA" id="ARBA00018134"/>
    </source>
</evidence>
<sequence length="313" mass="34517">MADHKRIFAGNYCTDSDSSTSIDTAIASVKGTALQFFKNGDSQSTVDPKSCCTWVCWKQECYISTTAVGFRKNDLEVLIDSLRENDLLHYSHLLTGYIGSPSFLQKVASVVKELKSNNPKLRYVCDPVMGDDGKMYVPESLLPIYKETILPLADVITPNQYELELLSGRSITKVDDAWSAIESFHEKGCRTVIVSSSTLGGDNELIALASTKKDGKTTRAKISIPKLDAHFVGSGDLFAALMMAWLYKTDDDIQHSLENTIHSLQAVLTRTLSHALVMSKGDRPTPEQMELQLIQSKSDIESPSPSVRSTIVE</sequence>
<dbReference type="Proteomes" id="UP000466442">
    <property type="component" value="Linkage Group LG9"/>
</dbReference>
<keyword evidence="9" id="KW-0418">Kinase</keyword>
<dbReference type="SUPFAM" id="SSF53613">
    <property type="entry name" value="Ribokinase-like"/>
    <property type="match status" value="1"/>
</dbReference>
<keyword evidence="10" id="KW-0067">ATP-binding</keyword>
<dbReference type="GO" id="GO:0009443">
    <property type="term" value="P:pyridoxal 5'-phosphate salvage"/>
    <property type="evidence" value="ECO:0007669"/>
    <property type="project" value="InterPro"/>
</dbReference>
<evidence type="ECO:0000256" key="3">
    <source>
        <dbReference type="ARBA" id="ARBA00005210"/>
    </source>
</evidence>
<evidence type="ECO:0000313" key="17">
    <source>
        <dbReference type="Proteomes" id="UP000466442"/>
    </source>
</evidence>
<evidence type="ECO:0000256" key="11">
    <source>
        <dbReference type="ARBA" id="ARBA00032808"/>
    </source>
</evidence>
<comment type="catalytic activity">
    <reaction evidence="14">
        <text>pyridoxine + ATP = pyridoxine 5'-phosphate + ADP + H(+)</text>
        <dbReference type="Rhea" id="RHEA:25108"/>
        <dbReference type="ChEBI" id="CHEBI:15378"/>
        <dbReference type="ChEBI" id="CHEBI:16709"/>
        <dbReference type="ChEBI" id="CHEBI:30616"/>
        <dbReference type="ChEBI" id="CHEBI:58589"/>
        <dbReference type="ChEBI" id="CHEBI:456216"/>
        <dbReference type="EC" id="2.7.1.35"/>
    </reaction>
    <physiologicalReaction direction="left-to-right" evidence="14">
        <dbReference type="Rhea" id="RHEA:25109"/>
    </physiologicalReaction>
</comment>
<comment type="catalytic activity">
    <reaction evidence="12">
        <text>pyridoxamine + ATP = pyridoxamine 5'-phosphate + ADP + H(+)</text>
        <dbReference type="Rhea" id="RHEA:25104"/>
        <dbReference type="ChEBI" id="CHEBI:15378"/>
        <dbReference type="ChEBI" id="CHEBI:30616"/>
        <dbReference type="ChEBI" id="CHEBI:57761"/>
        <dbReference type="ChEBI" id="CHEBI:58451"/>
        <dbReference type="ChEBI" id="CHEBI:456216"/>
        <dbReference type="EC" id="2.7.1.35"/>
    </reaction>
    <physiologicalReaction direction="left-to-right" evidence="12">
        <dbReference type="Rhea" id="RHEA:25105"/>
    </physiologicalReaction>
</comment>
<dbReference type="CDD" id="cd01173">
    <property type="entry name" value="pyridoxal_pyridoxamine_kinase"/>
    <property type="match status" value="1"/>
</dbReference>
<evidence type="ECO:0000256" key="4">
    <source>
        <dbReference type="ARBA" id="ARBA00008805"/>
    </source>
</evidence>
<comment type="similarity">
    <text evidence="4">Belongs to the pyridoxine kinase family.</text>
</comment>
<accession>A0A8S9X7A3</accession>
<evidence type="ECO:0000256" key="9">
    <source>
        <dbReference type="ARBA" id="ARBA00022777"/>
    </source>
</evidence>
<keyword evidence="8" id="KW-0547">Nucleotide-binding</keyword>
<dbReference type="EMBL" id="WIXP02000009">
    <property type="protein sequence ID" value="KAF6204980.1"/>
    <property type="molecule type" value="Genomic_DNA"/>
</dbReference>
<dbReference type="InterPro" id="IPR013749">
    <property type="entry name" value="PM/HMP-P_kinase-1"/>
</dbReference>
<evidence type="ECO:0000256" key="12">
    <source>
        <dbReference type="ARBA" id="ARBA00047310"/>
    </source>
</evidence>
<dbReference type="InterPro" id="IPR029056">
    <property type="entry name" value="Ribokinase-like"/>
</dbReference>
<dbReference type="OrthoDB" id="2104723at2759"/>
<dbReference type="GO" id="GO:0008478">
    <property type="term" value="F:pyridoxal kinase activity"/>
    <property type="evidence" value="ECO:0007669"/>
    <property type="project" value="UniProtKB-EC"/>
</dbReference>
<reference evidence="16" key="1">
    <citation type="journal article" date="2021" name="Mol. Ecol. Resour.">
        <title>Apolygus lucorum genome provides insights into omnivorousness and mesophyll feeding.</title>
        <authorList>
            <person name="Liu Y."/>
            <person name="Liu H."/>
            <person name="Wang H."/>
            <person name="Huang T."/>
            <person name="Liu B."/>
            <person name="Yang B."/>
            <person name="Yin L."/>
            <person name="Li B."/>
            <person name="Zhang Y."/>
            <person name="Zhang S."/>
            <person name="Jiang F."/>
            <person name="Zhang X."/>
            <person name="Ren Y."/>
            <person name="Wang B."/>
            <person name="Wang S."/>
            <person name="Lu Y."/>
            <person name="Wu K."/>
            <person name="Fan W."/>
            <person name="Wang G."/>
        </authorList>
    </citation>
    <scope>NUCLEOTIDE SEQUENCE</scope>
    <source>
        <strain evidence="16">12Hb</strain>
    </source>
</reference>